<evidence type="ECO:0000313" key="3">
    <source>
        <dbReference type="EMBL" id="ERL95677.1"/>
    </source>
</evidence>
<name>N6U1P6_DENPD</name>
<feature type="non-terminal residue" evidence="2">
    <location>
        <position position="1"/>
    </location>
</feature>
<dbReference type="Proteomes" id="UP000030742">
    <property type="component" value="Unassembled WGS sequence"/>
</dbReference>
<proteinExistence type="predicted"/>
<evidence type="ECO:0000313" key="2">
    <source>
        <dbReference type="EMBL" id="ENN74531.1"/>
    </source>
</evidence>
<dbReference type="EMBL" id="KI207423">
    <property type="protein sequence ID" value="ERL95677.1"/>
    <property type="molecule type" value="Genomic_DNA"/>
</dbReference>
<organism evidence="2">
    <name type="scientific">Dendroctonus ponderosae</name>
    <name type="common">Mountain pine beetle</name>
    <dbReference type="NCBI Taxonomy" id="77166"/>
    <lineage>
        <taxon>Eukaryota</taxon>
        <taxon>Metazoa</taxon>
        <taxon>Ecdysozoa</taxon>
        <taxon>Arthropoda</taxon>
        <taxon>Hexapoda</taxon>
        <taxon>Insecta</taxon>
        <taxon>Pterygota</taxon>
        <taxon>Neoptera</taxon>
        <taxon>Endopterygota</taxon>
        <taxon>Coleoptera</taxon>
        <taxon>Polyphaga</taxon>
        <taxon>Cucujiformia</taxon>
        <taxon>Curculionidae</taxon>
        <taxon>Scolytinae</taxon>
        <taxon>Dendroctonus</taxon>
    </lineage>
</organism>
<dbReference type="OMA" id="KFTWENF"/>
<evidence type="ECO:0000313" key="4">
    <source>
        <dbReference type="Proteomes" id="UP000030742"/>
    </source>
</evidence>
<dbReference type="HOGENOM" id="CLU_2529763_0_0_1"/>
<feature type="chain" id="PRO_5009707816" evidence="1">
    <location>
        <begin position="25"/>
        <end position="84"/>
    </location>
</feature>
<feature type="signal peptide" evidence="1">
    <location>
        <begin position="1"/>
        <end position="24"/>
    </location>
</feature>
<accession>N6U1P6</accession>
<keyword evidence="1" id="KW-0732">Signal</keyword>
<sequence length="84" mass="10123">MHLNHFILHFVFVFLVLVRTTVRSYSIIEPSTYEPKVVPRNFKDARQALQYDYFQKVPARKSNAQPTRKFTWENFGTPEIHYNF</sequence>
<gene>
    <name evidence="3" type="ORF">D910_00107</name>
    <name evidence="2" type="ORF">YQE_08855</name>
</gene>
<dbReference type="EMBL" id="KB741039">
    <property type="protein sequence ID" value="ENN74531.1"/>
    <property type="molecule type" value="Genomic_DNA"/>
</dbReference>
<dbReference type="AlphaFoldDB" id="N6U1P6"/>
<evidence type="ECO:0000256" key="1">
    <source>
        <dbReference type="SAM" id="SignalP"/>
    </source>
</evidence>
<reference evidence="2 4" key="1">
    <citation type="journal article" date="2013" name="Genome Biol.">
        <title>Draft genome of the mountain pine beetle, Dendroctonus ponderosae Hopkins, a major forest pest.</title>
        <authorList>
            <person name="Keeling C.I."/>
            <person name="Yuen M.M."/>
            <person name="Liao N.Y."/>
            <person name="Docking T.R."/>
            <person name="Chan S.K."/>
            <person name="Taylor G.A."/>
            <person name="Palmquist D.L."/>
            <person name="Jackman S.D."/>
            <person name="Nguyen A."/>
            <person name="Li M."/>
            <person name="Henderson H."/>
            <person name="Janes J.K."/>
            <person name="Zhao Y."/>
            <person name="Pandoh P."/>
            <person name="Moore R."/>
            <person name="Sperling F.A."/>
            <person name="Huber D.P."/>
            <person name="Birol I."/>
            <person name="Jones S.J."/>
            <person name="Bohlmann J."/>
        </authorList>
    </citation>
    <scope>NUCLEOTIDE SEQUENCE</scope>
</reference>
<protein>
    <submittedName>
        <fullName evidence="2">Uncharacterized protein</fullName>
    </submittedName>
</protein>